<feature type="compositionally biased region" description="Low complexity" evidence="1">
    <location>
        <begin position="208"/>
        <end position="219"/>
    </location>
</feature>
<dbReference type="Proteomes" id="UP000292082">
    <property type="component" value="Unassembled WGS sequence"/>
</dbReference>
<evidence type="ECO:0000313" key="2">
    <source>
        <dbReference type="EMBL" id="TBU55945.1"/>
    </source>
</evidence>
<accession>A0A4Q9PP46</accession>
<evidence type="ECO:0000256" key="1">
    <source>
        <dbReference type="SAM" id="MobiDB-lite"/>
    </source>
</evidence>
<evidence type="ECO:0000313" key="3">
    <source>
        <dbReference type="Proteomes" id="UP000292082"/>
    </source>
</evidence>
<protein>
    <submittedName>
        <fullName evidence="2">Uncharacterized protein</fullName>
    </submittedName>
</protein>
<dbReference type="STRING" id="114155.A0A4Q9PP46"/>
<dbReference type="AlphaFoldDB" id="A0A4Q9PP46"/>
<reference evidence="2 3" key="1">
    <citation type="submission" date="2019-01" db="EMBL/GenBank/DDBJ databases">
        <title>Draft genome sequences of three monokaryotic isolates of the white-rot basidiomycete fungus Dichomitus squalens.</title>
        <authorList>
            <consortium name="DOE Joint Genome Institute"/>
            <person name="Lopez S.C."/>
            <person name="Andreopoulos B."/>
            <person name="Pangilinan J."/>
            <person name="Lipzen A."/>
            <person name="Riley R."/>
            <person name="Ahrendt S."/>
            <person name="Ng V."/>
            <person name="Barry K."/>
            <person name="Daum C."/>
            <person name="Grigoriev I.V."/>
            <person name="Hilden K.S."/>
            <person name="Makela M.R."/>
            <person name="de Vries R.P."/>
        </authorList>
    </citation>
    <scope>NUCLEOTIDE SEQUENCE [LARGE SCALE GENOMIC DNA]</scope>
    <source>
        <strain evidence="2 3">CBS 464.89</strain>
    </source>
</reference>
<feature type="region of interest" description="Disordered" evidence="1">
    <location>
        <begin position="162"/>
        <end position="219"/>
    </location>
</feature>
<sequence>MRSRDMEAPGSMVEARTTLPQIYVDDSDPGIQYHGSWIHSPISDPENFNYAGSVTFSNTSGDTATYTFTGTQIGVFGAFEIAGTFDMHSSYSIDGESVANFIPASTVVKPAYRQKFFAPPTLADGEHTLVITNLGQEMWFDYVLVTLTSSTMSSTISVASELSQAPPSTSSTTQAASPPNMQATTSFAGSPPPDTHLSTMYRSLPGASSSQPSTTSSISNIASTLTSSLTTASLWSRLHPPDSTP</sequence>
<name>A0A4Q9PP46_9APHY</name>
<keyword evidence="3" id="KW-1185">Reference proteome</keyword>
<dbReference type="Gene3D" id="2.60.120.260">
    <property type="entry name" value="Galactose-binding domain-like"/>
    <property type="match status" value="1"/>
</dbReference>
<gene>
    <name evidence="2" type="ORF">BD310DRAFT_648788</name>
</gene>
<proteinExistence type="predicted"/>
<organism evidence="2 3">
    <name type="scientific">Dichomitus squalens</name>
    <dbReference type="NCBI Taxonomy" id="114155"/>
    <lineage>
        <taxon>Eukaryota</taxon>
        <taxon>Fungi</taxon>
        <taxon>Dikarya</taxon>
        <taxon>Basidiomycota</taxon>
        <taxon>Agaricomycotina</taxon>
        <taxon>Agaricomycetes</taxon>
        <taxon>Polyporales</taxon>
        <taxon>Polyporaceae</taxon>
        <taxon>Dichomitus</taxon>
    </lineage>
</organism>
<dbReference type="EMBL" id="ML145160">
    <property type="protein sequence ID" value="TBU55945.1"/>
    <property type="molecule type" value="Genomic_DNA"/>
</dbReference>
<feature type="compositionally biased region" description="Low complexity" evidence="1">
    <location>
        <begin position="162"/>
        <end position="179"/>
    </location>
</feature>